<reference evidence="10 11" key="1">
    <citation type="submission" date="2022-05" db="EMBL/GenBank/DDBJ databases">
        <title>Novel Pseudomonas spp. Isolated from a Rainbow Trout Aquaculture Facility.</title>
        <authorList>
            <person name="Testerman T."/>
            <person name="Graf J."/>
        </authorList>
    </citation>
    <scope>NUCLEOTIDE SEQUENCE [LARGE SCALE GENOMIC DNA]</scope>
    <source>
        <strain evidence="10 11">ID1042</strain>
    </source>
</reference>
<evidence type="ECO:0000256" key="1">
    <source>
        <dbReference type="ARBA" id="ARBA00004418"/>
    </source>
</evidence>
<dbReference type="InterPro" id="IPR018950">
    <property type="entry name" value="DiS-bond_isomerase_DsbC/G_N"/>
</dbReference>
<dbReference type="SUPFAM" id="SSF54423">
    <property type="entry name" value="DsbC/DsbG N-terminal domain-like"/>
    <property type="match status" value="1"/>
</dbReference>
<keyword evidence="5" id="KW-1015">Disulfide bond</keyword>
<dbReference type="InterPro" id="IPR036249">
    <property type="entry name" value="Thioredoxin-like_sf"/>
</dbReference>
<dbReference type="Proteomes" id="UP001148185">
    <property type="component" value="Unassembled WGS sequence"/>
</dbReference>
<dbReference type="Pfam" id="PF13098">
    <property type="entry name" value="Thioredoxin_2"/>
    <property type="match status" value="1"/>
</dbReference>
<dbReference type="Gene3D" id="3.10.450.70">
    <property type="entry name" value="Disulphide bond isomerase, DsbC/G, N-terminal"/>
    <property type="match status" value="1"/>
</dbReference>
<name>A0A9X4BZ49_9PSED</name>
<dbReference type="InterPro" id="IPR009094">
    <property type="entry name" value="DiS-bond_isomerase_DsbC/G_N_sf"/>
</dbReference>
<gene>
    <name evidence="10" type="ORF">M5G27_06920</name>
</gene>
<dbReference type="PANTHER" id="PTHR35272">
    <property type="entry name" value="THIOL:DISULFIDE INTERCHANGE PROTEIN DSBC-RELATED"/>
    <property type="match status" value="1"/>
</dbReference>
<keyword evidence="3 7" id="KW-0732">Signal</keyword>
<dbReference type="SUPFAM" id="SSF52833">
    <property type="entry name" value="Thioredoxin-like"/>
    <property type="match status" value="1"/>
</dbReference>
<accession>A0A9X4BZ49</accession>
<keyword evidence="4 7" id="KW-0574">Periplasm</keyword>
<feature type="domain" description="Disulphide bond isomerase DsbC/G N-terminal" evidence="8">
    <location>
        <begin position="29"/>
        <end position="72"/>
    </location>
</feature>
<evidence type="ECO:0000256" key="7">
    <source>
        <dbReference type="RuleBase" id="RU364038"/>
    </source>
</evidence>
<dbReference type="Pfam" id="PF10411">
    <property type="entry name" value="DsbC_N"/>
    <property type="match status" value="1"/>
</dbReference>
<dbReference type="Gene3D" id="3.40.30.10">
    <property type="entry name" value="Glutaredoxin"/>
    <property type="match status" value="1"/>
</dbReference>
<dbReference type="InterPro" id="IPR051470">
    <property type="entry name" value="Thiol:disulfide_interchange"/>
</dbReference>
<evidence type="ECO:0000256" key="5">
    <source>
        <dbReference type="ARBA" id="ARBA00023157"/>
    </source>
</evidence>
<evidence type="ECO:0000256" key="4">
    <source>
        <dbReference type="ARBA" id="ARBA00022764"/>
    </source>
</evidence>
<comment type="function">
    <text evidence="7">Required for disulfide bond formation in some periplasmic proteins. Acts by transferring its disulfide bond to other proteins and is reduced in the process.</text>
</comment>
<dbReference type="AlphaFoldDB" id="A0A9X4BZ49"/>
<feature type="chain" id="PRO_5041018295" description="Thiol:disulfide interchange protein" evidence="7">
    <location>
        <begin position="20"/>
        <end position="229"/>
    </location>
</feature>
<dbReference type="InterPro" id="IPR012336">
    <property type="entry name" value="Thioredoxin-like_fold"/>
</dbReference>
<evidence type="ECO:0000313" key="10">
    <source>
        <dbReference type="EMBL" id="MDD1007211.1"/>
    </source>
</evidence>
<dbReference type="InterPro" id="IPR033954">
    <property type="entry name" value="DiS-bond_Isoase_DsbC/G"/>
</dbReference>
<dbReference type="GO" id="GO:0042597">
    <property type="term" value="C:periplasmic space"/>
    <property type="evidence" value="ECO:0007669"/>
    <property type="project" value="UniProtKB-SubCell"/>
</dbReference>
<dbReference type="RefSeq" id="WP_197282313.1">
    <property type="nucleotide sequence ID" value="NZ_JAMDHA010000005.1"/>
</dbReference>
<comment type="caution">
    <text evidence="10">The sequence shown here is derived from an EMBL/GenBank/DDBJ whole genome shotgun (WGS) entry which is preliminary data.</text>
</comment>
<dbReference type="PANTHER" id="PTHR35272:SF3">
    <property type="entry name" value="THIOL:DISULFIDE INTERCHANGE PROTEIN DSBC"/>
    <property type="match status" value="1"/>
</dbReference>
<evidence type="ECO:0000256" key="6">
    <source>
        <dbReference type="ARBA" id="ARBA00023284"/>
    </source>
</evidence>
<evidence type="ECO:0000259" key="8">
    <source>
        <dbReference type="Pfam" id="PF10411"/>
    </source>
</evidence>
<keyword evidence="6 7" id="KW-0676">Redox-active center</keyword>
<feature type="domain" description="Thioredoxin-like fold" evidence="9">
    <location>
        <begin position="102"/>
        <end position="215"/>
    </location>
</feature>
<proteinExistence type="inferred from homology"/>
<keyword evidence="11" id="KW-1185">Reference proteome</keyword>
<sequence>MLRRIFFPLLLATSACALAAEPVDGQHNQTAPMPINGMIAAVKNGKMAFVSDNGRFVFRGSMYDTWAQKEITTLEEAEQASKYIDLQKIKFNIEDLVPFTVGSGSKTVVVFTDPLCPSCANLISDLKKVDGYSFKIVEVPALGDESAKIVRSLLCAKDKNAAFDIATGKEKPKVIDQRGNDCDTSPIGKRIISAQMFGVKGVPFMIRNDGLIKHGYEKGTLSNWLMGAN</sequence>
<dbReference type="CDD" id="cd03020">
    <property type="entry name" value="DsbA_DsbC_DsbG"/>
    <property type="match status" value="1"/>
</dbReference>
<evidence type="ECO:0000313" key="11">
    <source>
        <dbReference type="Proteomes" id="UP001148185"/>
    </source>
</evidence>
<dbReference type="EMBL" id="JAMDHA010000005">
    <property type="protein sequence ID" value="MDD1007211.1"/>
    <property type="molecule type" value="Genomic_DNA"/>
</dbReference>
<comment type="subcellular location">
    <subcellularLocation>
        <location evidence="1 7">Periplasm</location>
    </subcellularLocation>
</comment>
<evidence type="ECO:0000259" key="9">
    <source>
        <dbReference type="Pfam" id="PF13098"/>
    </source>
</evidence>
<feature type="signal peptide" evidence="7">
    <location>
        <begin position="1"/>
        <end position="19"/>
    </location>
</feature>
<comment type="similarity">
    <text evidence="2 7">Belongs to the thioredoxin family. DsbC subfamily.</text>
</comment>
<protein>
    <recommendedName>
        <fullName evidence="7">Thiol:disulfide interchange protein</fullName>
    </recommendedName>
</protein>
<dbReference type="PROSITE" id="PS51257">
    <property type="entry name" value="PROKAR_LIPOPROTEIN"/>
    <property type="match status" value="1"/>
</dbReference>
<organism evidence="10 11">
    <name type="scientific">Pseudomonas shahriarae</name>
    <dbReference type="NCBI Taxonomy" id="2745512"/>
    <lineage>
        <taxon>Bacteria</taxon>
        <taxon>Pseudomonadati</taxon>
        <taxon>Pseudomonadota</taxon>
        <taxon>Gammaproteobacteria</taxon>
        <taxon>Pseudomonadales</taxon>
        <taxon>Pseudomonadaceae</taxon>
        <taxon>Pseudomonas</taxon>
    </lineage>
</organism>
<evidence type="ECO:0000256" key="2">
    <source>
        <dbReference type="ARBA" id="ARBA00009813"/>
    </source>
</evidence>
<evidence type="ECO:0000256" key="3">
    <source>
        <dbReference type="ARBA" id="ARBA00022729"/>
    </source>
</evidence>